<dbReference type="Pfam" id="PF24891">
    <property type="entry name" value="DUF7742"/>
    <property type="match status" value="1"/>
</dbReference>
<protein>
    <recommendedName>
        <fullName evidence="2">DUF7742 domain-containing protein</fullName>
    </recommendedName>
</protein>
<dbReference type="RefSeq" id="WP_326297965.1">
    <property type="nucleotide sequence ID" value="NZ_JAYLLH010000018.1"/>
</dbReference>
<dbReference type="Proteomes" id="UP001348149">
    <property type="component" value="Unassembled WGS sequence"/>
</dbReference>
<organism evidence="3 4">
    <name type="scientific">Mesobacterium hydrothermale</name>
    <dbReference type="NCBI Taxonomy" id="3111907"/>
    <lineage>
        <taxon>Bacteria</taxon>
        <taxon>Pseudomonadati</taxon>
        <taxon>Pseudomonadota</taxon>
        <taxon>Alphaproteobacteria</taxon>
        <taxon>Rhodobacterales</taxon>
        <taxon>Roseobacteraceae</taxon>
        <taxon>Mesobacterium</taxon>
    </lineage>
</organism>
<dbReference type="EMBL" id="JAYLLH010000018">
    <property type="protein sequence ID" value="MEC3862229.1"/>
    <property type="molecule type" value="Genomic_DNA"/>
</dbReference>
<dbReference type="InterPro" id="IPR056644">
    <property type="entry name" value="DUF7742"/>
</dbReference>
<comment type="caution">
    <text evidence="3">The sequence shown here is derived from an EMBL/GenBank/DDBJ whole genome shotgun (WGS) entry which is preliminary data.</text>
</comment>
<proteinExistence type="predicted"/>
<gene>
    <name evidence="3" type="ORF">VK792_13120</name>
</gene>
<evidence type="ECO:0000259" key="2">
    <source>
        <dbReference type="Pfam" id="PF24891"/>
    </source>
</evidence>
<evidence type="ECO:0000313" key="3">
    <source>
        <dbReference type="EMBL" id="MEC3862229.1"/>
    </source>
</evidence>
<reference evidence="3 4" key="1">
    <citation type="submission" date="2024-01" db="EMBL/GenBank/DDBJ databases">
        <title>Mesobacterium rodlantinim sp. nov., isolated from shallow sea hydrothermal systems off Kueishantao Island.</title>
        <authorList>
            <person name="Su Z."/>
            <person name="Tang K."/>
        </authorList>
    </citation>
    <scope>NUCLEOTIDE SEQUENCE [LARGE SCALE GENOMIC DNA]</scope>
    <source>
        <strain evidence="3 4">TK19101</strain>
    </source>
</reference>
<accession>A0ABU6HIE6</accession>
<keyword evidence="4" id="KW-1185">Reference proteome</keyword>
<sequence>MRPVLPGDLSAAARVLLRLPPEGRAEAARRLVHEAAVADRYRLLTGRVHPEFGTGSLMSRALRAKPLPEPLIDQPDYARCLIAVLEAILDAQPVAQETQRVAVGSSSRRFTGMSSPQSSQ</sequence>
<evidence type="ECO:0000256" key="1">
    <source>
        <dbReference type="SAM" id="MobiDB-lite"/>
    </source>
</evidence>
<feature type="domain" description="DUF7742" evidence="2">
    <location>
        <begin position="2"/>
        <end position="88"/>
    </location>
</feature>
<evidence type="ECO:0000313" key="4">
    <source>
        <dbReference type="Proteomes" id="UP001348149"/>
    </source>
</evidence>
<feature type="region of interest" description="Disordered" evidence="1">
    <location>
        <begin position="100"/>
        <end position="120"/>
    </location>
</feature>
<name>A0ABU6HIE6_9RHOB</name>